<accession>A0ABU8VP83</accession>
<protein>
    <submittedName>
        <fullName evidence="1">Uncharacterized protein</fullName>
    </submittedName>
</protein>
<keyword evidence="2" id="KW-1185">Reference proteome</keyword>
<name>A0ABU8VP83_9BURK</name>
<proteinExistence type="predicted"/>
<reference evidence="1 2" key="1">
    <citation type="submission" date="2024-03" db="EMBL/GenBank/DDBJ databases">
        <title>Novel species of the genus Variovorax.</title>
        <authorList>
            <person name="Liu Q."/>
            <person name="Xin Y.-H."/>
        </authorList>
    </citation>
    <scope>NUCLEOTIDE SEQUENCE [LARGE SCALE GENOMIC DNA]</scope>
    <source>
        <strain evidence="1 2">KACC 18899</strain>
    </source>
</reference>
<organism evidence="1 2">
    <name type="scientific">Variovorax ureilyticus</name>
    <dbReference type="NCBI Taxonomy" id="1836198"/>
    <lineage>
        <taxon>Bacteria</taxon>
        <taxon>Pseudomonadati</taxon>
        <taxon>Pseudomonadota</taxon>
        <taxon>Betaproteobacteria</taxon>
        <taxon>Burkholderiales</taxon>
        <taxon>Comamonadaceae</taxon>
        <taxon>Variovorax</taxon>
    </lineage>
</organism>
<dbReference type="EMBL" id="JBBKZU010000020">
    <property type="protein sequence ID" value="MEJ8815468.1"/>
    <property type="molecule type" value="Genomic_DNA"/>
</dbReference>
<comment type="caution">
    <text evidence="1">The sequence shown here is derived from an EMBL/GenBank/DDBJ whole genome shotgun (WGS) entry which is preliminary data.</text>
</comment>
<evidence type="ECO:0000313" key="2">
    <source>
        <dbReference type="Proteomes" id="UP001365846"/>
    </source>
</evidence>
<evidence type="ECO:0000313" key="1">
    <source>
        <dbReference type="EMBL" id="MEJ8815468.1"/>
    </source>
</evidence>
<sequence>MPEAAIPKPPTAIQLLEGLIKTPLYTPVGFDGDAEAQLRALRLTEERFDMYCPGCQAPATWATVPTQEAQELKKRTTLVSAASGSASGMRVYWSGHFSLRATCTRGRHPLILYFQTTGGHLEKSEVKLTKMGQYPSMSDIQMGDLKELGDAMPKELRREFVQAIHTTAHGYSVAACVYYRRVFEKVLDEAKAAHMQAVGMNAWPEYVAAKTPERIKMLADQLPEFMVDNAALYSILSEGVHQLTEEQCAEVLPLLRESIEMILMERKAKSDKAKKAAKLSSLIAKFPNSRPTGG</sequence>
<dbReference type="Proteomes" id="UP001365846">
    <property type="component" value="Unassembled WGS sequence"/>
</dbReference>
<gene>
    <name evidence="1" type="ORF">WKW77_30695</name>
</gene>
<dbReference type="RefSeq" id="WP_340360674.1">
    <property type="nucleotide sequence ID" value="NZ_JBBKZU010000020.1"/>
</dbReference>